<keyword evidence="8" id="KW-0902">Two-component regulatory system</keyword>
<dbReference type="SMART" id="SM00448">
    <property type="entry name" value="REC"/>
    <property type="match status" value="1"/>
</dbReference>
<protein>
    <recommendedName>
        <fullName evidence="2">histidine kinase</fullName>
        <ecNumber evidence="2">2.7.13.3</ecNumber>
    </recommendedName>
</protein>
<gene>
    <name evidence="12" type="ORF">CK510_28625</name>
</gene>
<keyword evidence="13" id="KW-1185">Reference proteome</keyword>
<dbReference type="CDD" id="cd00082">
    <property type="entry name" value="HisKA"/>
    <property type="match status" value="1"/>
</dbReference>
<evidence type="ECO:0000256" key="6">
    <source>
        <dbReference type="ARBA" id="ARBA00022777"/>
    </source>
</evidence>
<feature type="domain" description="Response regulatory" evidence="11">
    <location>
        <begin position="4"/>
        <end position="120"/>
    </location>
</feature>
<dbReference type="PANTHER" id="PTHR44591:SF3">
    <property type="entry name" value="RESPONSE REGULATORY DOMAIN-CONTAINING PROTEIN"/>
    <property type="match status" value="1"/>
</dbReference>
<dbReference type="Gene3D" id="1.10.287.130">
    <property type="match status" value="1"/>
</dbReference>
<keyword evidence="5" id="KW-0547">Nucleotide-binding</keyword>
<dbReference type="EMBL" id="NTFS01000580">
    <property type="protein sequence ID" value="PAX47621.1"/>
    <property type="molecule type" value="Genomic_DNA"/>
</dbReference>
<dbReference type="InterPro" id="IPR003661">
    <property type="entry name" value="HisK_dim/P_dom"/>
</dbReference>
<evidence type="ECO:0000256" key="1">
    <source>
        <dbReference type="ARBA" id="ARBA00000085"/>
    </source>
</evidence>
<dbReference type="Pfam" id="PF00072">
    <property type="entry name" value="Response_reg"/>
    <property type="match status" value="1"/>
</dbReference>
<comment type="caution">
    <text evidence="12">The sequence shown here is derived from an EMBL/GenBank/DDBJ whole genome shotgun (WGS) entry which is preliminary data.</text>
</comment>
<reference evidence="12 13" key="1">
    <citation type="submission" date="2017-08" db="EMBL/GenBank/DDBJ databases">
        <title>Draft genome sequence of filamentous cyanobacterium Calothrix elsteri CCALA 953.</title>
        <authorList>
            <person name="Gagunashvili A.N."/>
            <person name="Elster J."/>
            <person name="Andresson O.S."/>
        </authorList>
    </citation>
    <scope>NUCLEOTIDE SEQUENCE [LARGE SCALE GENOMIC DNA]</scope>
    <source>
        <strain evidence="12 13">CCALA 953</strain>
    </source>
</reference>
<evidence type="ECO:0000256" key="5">
    <source>
        <dbReference type="ARBA" id="ARBA00022741"/>
    </source>
</evidence>
<dbReference type="InterPro" id="IPR011006">
    <property type="entry name" value="CheY-like_superfamily"/>
</dbReference>
<evidence type="ECO:0000259" key="11">
    <source>
        <dbReference type="PROSITE" id="PS50110"/>
    </source>
</evidence>
<evidence type="ECO:0000256" key="2">
    <source>
        <dbReference type="ARBA" id="ARBA00012438"/>
    </source>
</evidence>
<evidence type="ECO:0000256" key="7">
    <source>
        <dbReference type="ARBA" id="ARBA00022840"/>
    </source>
</evidence>
<dbReference type="InterPro" id="IPR050595">
    <property type="entry name" value="Bact_response_regulator"/>
</dbReference>
<evidence type="ECO:0000256" key="10">
    <source>
        <dbReference type="SAM" id="Coils"/>
    </source>
</evidence>
<dbReference type="GO" id="GO:0000155">
    <property type="term" value="F:phosphorelay sensor kinase activity"/>
    <property type="evidence" value="ECO:0007669"/>
    <property type="project" value="InterPro"/>
</dbReference>
<dbReference type="OrthoDB" id="9789181at2"/>
<keyword evidence="10" id="KW-0175">Coiled coil</keyword>
<dbReference type="EC" id="2.7.13.3" evidence="2"/>
<dbReference type="SUPFAM" id="SSF47384">
    <property type="entry name" value="Homodimeric domain of signal transducing histidine kinase"/>
    <property type="match status" value="1"/>
</dbReference>
<dbReference type="Proteomes" id="UP000218238">
    <property type="component" value="Unassembled WGS sequence"/>
</dbReference>
<organism evidence="12 13">
    <name type="scientific">Brunnivagina elsteri CCALA 953</name>
    <dbReference type="NCBI Taxonomy" id="987040"/>
    <lineage>
        <taxon>Bacteria</taxon>
        <taxon>Bacillati</taxon>
        <taxon>Cyanobacteriota</taxon>
        <taxon>Cyanophyceae</taxon>
        <taxon>Nostocales</taxon>
        <taxon>Calotrichaceae</taxon>
        <taxon>Brunnivagina</taxon>
    </lineage>
</organism>
<keyword evidence="4" id="KW-0808">Transferase</keyword>
<feature type="coiled-coil region" evidence="10">
    <location>
        <begin position="115"/>
        <end position="142"/>
    </location>
</feature>
<dbReference type="InterPro" id="IPR036097">
    <property type="entry name" value="HisK_dim/P_sf"/>
</dbReference>
<dbReference type="RefSeq" id="WP_143289487.1">
    <property type="nucleotide sequence ID" value="NZ_NTFS01000580.1"/>
</dbReference>
<dbReference type="InterPro" id="IPR001789">
    <property type="entry name" value="Sig_transdc_resp-reg_receiver"/>
</dbReference>
<dbReference type="SUPFAM" id="SSF52172">
    <property type="entry name" value="CheY-like"/>
    <property type="match status" value="1"/>
</dbReference>
<evidence type="ECO:0000256" key="9">
    <source>
        <dbReference type="PROSITE-ProRule" id="PRU00169"/>
    </source>
</evidence>
<dbReference type="FunFam" id="3.40.50.2300:FF:000121">
    <property type="entry name" value="Sensor histidine kinase RcsC"/>
    <property type="match status" value="1"/>
</dbReference>
<evidence type="ECO:0000256" key="3">
    <source>
        <dbReference type="ARBA" id="ARBA00022553"/>
    </source>
</evidence>
<evidence type="ECO:0000256" key="4">
    <source>
        <dbReference type="ARBA" id="ARBA00022679"/>
    </source>
</evidence>
<dbReference type="PROSITE" id="PS50110">
    <property type="entry name" value="RESPONSE_REGULATORY"/>
    <property type="match status" value="1"/>
</dbReference>
<keyword evidence="6 12" id="KW-0418">Kinase</keyword>
<comment type="catalytic activity">
    <reaction evidence="1">
        <text>ATP + protein L-histidine = ADP + protein N-phospho-L-histidine.</text>
        <dbReference type="EC" id="2.7.13.3"/>
    </reaction>
</comment>
<feature type="non-terminal residue" evidence="12">
    <location>
        <position position="228"/>
    </location>
</feature>
<keyword evidence="7" id="KW-0067">ATP-binding</keyword>
<dbReference type="GO" id="GO:0005524">
    <property type="term" value="F:ATP binding"/>
    <property type="evidence" value="ECO:0007669"/>
    <property type="project" value="UniProtKB-KW"/>
</dbReference>
<feature type="modified residue" description="4-aspartylphosphate" evidence="9">
    <location>
        <position position="53"/>
    </location>
</feature>
<dbReference type="AlphaFoldDB" id="A0A2A2TAR1"/>
<proteinExistence type="predicted"/>
<evidence type="ECO:0000256" key="8">
    <source>
        <dbReference type="ARBA" id="ARBA00023012"/>
    </source>
</evidence>
<keyword evidence="3 9" id="KW-0597">Phosphoprotein</keyword>
<dbReference type="CDD" id="cd19920">
    <property type="entry name" value="REC_PA4781-like"/>
    <property type="match status" value="1"/>
</dbReference>
<dbReference type="Gene3D" id="3.40.50.2300">
    <property type="match status" value="1"/>
</dbReference>
<evidence type="ECO:0000313" key="12">
    <source>
        <dbReference type="EMBL" id="PAX47621.1"/>
    </source>
</evidence>
<dbReference type="PANTHER" id="PTHR44591">
    <property type="entry name" value="STRESS RESPONSE REGULATOR PROTEIN 1"/>
    <property type="match status" value="1"/>
</dbReference>
<sequence>MQNQILIVDDNPTNTKVLFDCLKSAGYRILIAQNGESAIEKLKIVSPDLILLDVMMPGMNGFETCQYLKSVPAIQNIPVIFMTALSNTEEKLQGFSVGAVDYITKPFQQEEVLARVSTHLQLRNLTKQLQNLNQELEQRVFERTSELTTALESLQKSQLQLVQSEKMSSLGNLVAGVAHEINNPIGFISGNINQANLAVKDILDCLRLYQEALPNPSEKIQNKIIEVE</sequence>
<name>A0A2A2TAR1_9CYAN</name>
<accession>A0A2A2TAR1</accession>
<evidence type="ECO:0000313" key="13">
    <source>
        <dbReference type="Proteomes" id="UP000218238"/>
    </source>
</evidence>